<feature type="domain" description="Beta-lactamase-related" evidence="1">
    <location>
        <begin position="173"/>
        <end position="442"/>
    </location>
</feature>
<sequence>MAIRSRRKTIFRVLSVLLLLALVGGTVYAWRAFPIISGYFAKNMASAVFLQHRDPAAIEREDLSGFPFSMASYTVDLRDSSVSASVWGFARHKAIYRKGLGCTLLNDLPESAVRAQRFMLPSAPPRADSLPWPLGERVADSIPTAVNAQRLQAAIDGALSATSSEGKPALTRAFLVLYDGQIVGERYAEGVTKEQVQIGWSMSKSLTGALIGVLVKGGRLRLDAPAPVPEWKGTDKEKITLRHLLQQSTGLDFEEDYSKPCEVTNMLFRSDDMAAFTARRPLREAPGSRFYYSSGNSNILSRIIRHTVGEQDYAAFPYRALFHRIGMYSALLEPDASGTYIGSSYSYATPRDFARFGLLYANNGRWNGEQLLPDDWVAASIQPGPADPNKRYGCQFWLNGTKEDKPGERHFPDAPPDLFYAKGFGGQGLYVILSRKVIVVRMGQHPIDENTFLKNVLAAFPKNGP</sequence>
<comment type="caution">
    <text evidence="2">The sequence shown here is derived from an EMBL/GenBank/DDBJ whole genome shotgun (WGS) entry which is preliminary data.</text>
</comment>
<dbReference type="PANTHER" id="PTHR43283:SF7">
    <property type="entry name" value="BETA-LACTAMASE-RELATED DOMAIN-CONTAINING PROTEIN"/>
    <property type="match status" value="1"/>
</dbReference>
<dbReference type="Gene3D" id="3.40.710.10">
    <property type="entry name" value="DD-peptidase/beta-lactamase superfamily"/>
    <property type="match status" value="1"/>
</dbReference>
<protein>
    <submittedName>
        <fullName evidence="2">Serine hydrolase</fullName>
    </submittedName>
</protein>
<organism evidence="2 3">
    <name type="scientific">Flaviaesturariibacter amylovorans</name>
    <dbReference type="NCBI Taxonomy" id="1084520"/>
    <lineage>
        <taxon>Bacteria</taxon>
        <taxon>Pseudomonadati</taxon>
        <taxon>Bacteroidota</taxon>
        <taxon>Chitinophagia</taxon>
        <taxon>Chitinophagales</taxon>
        <taxon>Chitinophagaceae</taxon>
        <taxon>Flaviaestuariibacter</taxon>
    </lineage>
</organism>
<dbReference type="SUPFAM" id="SSF56601">
    <property type="entry name" value="beta-lactamase/transpeptidase-like"/>
    <property type="match status" value="1"/>
</dbReference>
<keyword evidence="3" id="KW-1185">Reference proteome</keyword>
<reference evidence="3" key="1">
    <citation type="journal article" date="2019" name="Int. J. Syst. Evol. Microbiol.">
        <title>The Global Catalogue of Microorganisms (GCM) 10K type strain sequencing project: providing services to taxonomists for standard genome sequencing and annotation.</title>
        <authorList>
            <consortium name="The Broad Institute Genomics Platform"/>
            <consortium name="The Broad Institute Genome Sequencing Center for Infectious Disease"/>
            <person name="Wu L."/>
            <person name="Ma J."/>
        </authorList>
    </citation>
    <scope>NUCLEOTIDE SEQUENCE [LARGE SCALE GENOMIC DNA]</scope>
    <source>
        <strain evidence="3">JCM 17919</strain>
    </source>
</reference>
<evidence type="ECO:0000259" key="1">
    <source>
        <dbReference type="Pfam" id="PF00144"/>
    </source>
</evidence>
<evidence type="ECO:0000313" key="2">
    <source>
        <dbReference type="EMBL" id="GAA4329586.1"/>
    </source>
</evidence>
<dbReference type="InterPro" id="IPR012338">
    <property type="entry name" value="Beta-lactam/transpept-like"/>
</dbReference>
<dbReference type="InterPro" id="IPR001466">
    <property type="entry name" value="Beta-lactam-related"/>
</dbReference>
<dbReference type="InterPro" id="IPR050789">
    <property type="entry name" value="Diverse_Enzym_Activities"/>
</dbReference>
<dbReference type="RefSeq" id="WP_345255507.1">
    <property type="nucleotide sequence ID" value="NZ_BAABGY010000007.1"/>
</dbReference>
<gene>
    <name evidence="2" type="ORF">GCM10023184_20170</name>
</gene>
<dbReference type="Pfam" id="PF00144">
    <property type="entry name" value="Beta-lactamase"/>
    <property type="match status" value="1"/>
</dbReference>
<dbReference type="Proteomes" id="UP001501725">
    <property type="component" value="Unassembled WGS sequence"/>
</dbReference>
<keyword evidence="2" id="KW-0378">Hydrolase</keyword>
<dbReference type="EMBL" id="BAABGY010000007">
    <property type="protein sequence ID" value="GAA4329586.1"/>
    <property type="molecule type" value="Genomic_DNA"/>
</dbReference>
<evidence type="ECO:0000313" key="3">
    <source>
        <dbReference type="Proteomes" id="UP001501725"/>
    </source>
</evidence>
<proteinExistence type="predicted"/>
<name>A0ABP8GT80_9BACT</name>
<dbReference type="PANTHER" id="PTHR43283">
    <property type="entry name" value="BETA-LACTAMASE-RELATED"/>
    <property type="match status" value="1"/>
</dbReference>
<dbReference type="GO" id="GO:0016787">
    <property type="term" value="F:hydrolase activity"/>
    <property type="evidence" value="ECO:0007669"/>
    <property type="project" value="UniProtKB-KW"/>
</dbReference>
<accession>A0ABP8GT80</accession>